<evidence type="ECO:0000256" key="4">
    <source>
        <dbReference type="ARBA" id="ARBA00022723"/>
    </source>
</evidence>
<comment type="cofactor">
    <cofactor evidence="1">
        <name>heme</name>
        <dbReference type="ChEBI" id="CHEBI:30413"/>
    </cofactor>
</comment>
<organism evidence="9 10">
    <name type="scientific">Papaver somniferum</name>
    <name type="common">Opium poppy</name>
    <dbReference type="NCBI Taxonomy" id="3469"/>
    <lineage>
        <taxon>Eukaryota</taxon>
        <taxon>Viridiplantae</taxon>
        <taxon>Streptophyta</taxon>
        <taxon>Embryophyta</taxon>
        <taxon>Tracheophyta</taxon>
        <taxon>Spermatophyta</taxon>
        <taxon>Magnoliopsida</taxon>
        <taxon>Ranunculales</taxon>
        <taxon>Papaveraceae</taxon>
        <taxon>Papaveroideae</taxon>
        <taxon>Papaver</taxon>
    </lineage>
</organism>
<protein>
    <recommendedName>
        <fullName evidence="11">Cytochrome P450</fullName>
    </recommendedName>
</protein>
<dbReference type="Gramene" id="RZC71328">
    <property type="protein sequence ID" value="RZC71328"/>
    <property type="gene ID" value="C5167_034496"/>
</dbReference>
<evidence type="ECO:0000256" key="5">
    <source>
        <dbReference type="ARBA" id="ARBA00023002"/>
    </source>
</evidence>
<evidence type="ECO:0000256" key="8">
    <source>
        <dbReference type="SAM" id="Phobius"/>
    </source>
</evidence>
<keyword evidence="10" id="KW-1185">Reference proteome</keyword>
<accession>A0A4Y7KH00</accession>
<feature type="transmembrane region" description="Helical" evidence="8">
    <location>
        <begin position="16"/>
        <end position="33"/>
    </location>
</feature>
<evidence type="ECO:0008006" key="11">
    <source>
        <dbReference type="Google" id="ProtNLM"/>
    </source>
</evidence>
<dbReference type="InterPro" id="IPR001128">
    <property type="entry name" value="Cyt_P450"/>
</dbReference>
<dbReference type="PANTHER" id="PTHR47955:SF19">
    <property type="entry name" value="CYTOCHROME P450 71A9-LIKE ISOFORM X1"/>
    <property type="match status" value="1"/>
</dbReference>
<dbReference type="AlphaFoldDB" id="A0A4Y7KH00"/>
<dbReference type="InterPro" id="IPR036396">
    <property type="entry name" value="Cyt_P450_sf"/>
</dbReference>
<dbReference type="GO" id="GO:0005506">
    <property type="term" value="F:iron ion binding"/>
    <property type="evidence" value="ECO:0007669"/>
    <property type="project" value="InterPro"/>
</dbReference>
<dbReference type="GO" id="GO:0004497">
    <property type="term" value="F:monooxygenase activity"/>
    <property type="evidence" value="ECO:0007669"/>
    <property type="project" value="UniProtKB-KW"/>
</dbReference>
<proteinExistence type="inferred from homology"/>
<keyword evidence="3" id="KW-0349">Heme</keyword>
<dbReference type="SUPFAM" id="SSF48264">
    <property type="entry name" value="Cytochrome P450"/>
    <property type="match status" value="1"/>
</dbReference>
<evidence type="ECO:0000313" key="9">
    <source>
        <dbReference type="EMBL" id="RZC71328.1"/>
    </source>
</evidence>
<comment type="similarity">
    <text evidence="2">Belongs to the cytochrome P450 family.</text>
</comment>
<dbReference type="PRINTS" id="PR00463">
    <property type="entry name" value="EP450I"/>
</dbReference>
<dbReference type="OMA" id="IFMIVRS"/>
<dbReference type="GO" id="GO:0020037">
    <property type="term" value="F:heme binding"/>
    <property type="evidence" value="ECO:0007669"/>
    <property type="project" value="InterPro"/>
</dbReference>
<evidence type="ECO:0000256" key="1">
    <source>
        <dbReference type="ARBA" id="ARBA00001971"/>
    </source>
</evidence>
<keyword evidence="8" id="KW-0812">Transmembrane</keyword>
<dbReference type="Pfam" id="PF00067">
    <property type="entry name" value="p450"/>
    <property type="match status" value="1"/>
</dbReference>
<keyword evidence="8" id="KW-0472">Membrane</keyword>
<reference evidence="9 10" key="1">
    <citation type="journal article" date="2018" name="Science">
        <title>The opium poppy genome and morphinan production.</title>
        <authorList>
            <person name="Guo L."/>
            <person name="Winzer T."/>
            <person name="Yang X."/>
            <person name="Li Y."/>
            <person name="Ning Z."/>
            <person name="He Z."/>
            <person name="Teodor R."/>
            <person name="Lu Y."/>
            <person name="Bowser T.A."/>
            <person name="Graham I.A."/>
            <person name="Ye K."/>
        </authorList>
    </citation>
    <scope>NUCLEOTIDE SEQUENCE [LARGE SCALE GENOMIC DNA]</scope>
    <source>
        <strain evidence="10">cv. HN1</strain>
        <tissue evidence="9">Leaves</tissue>
    </source>
</reference>
<evidence type="ECO:0000313" key="10">
    <source>
        <dbReference type="Proteomes" id="UP000316621"/>
    </source>
</evidence>
<keyword evidence="8" id="KW-1133">Transmembrane helix</keyword>
<evidence type="ECO:0000256" key="7">
    <source>
        <dbReference type="ARBA" id="ARBA00023033"/>
    </source>
</evidence>
<dbReference type="PANTHER" id="PTHR47955">
    <property type="entry name" value="CYTOCHROME P450 FAMILY 71 PROTEIN"/>
    <property type="match status" value="1"/>
</dbReference>
<keyword evidence="6" id="KW-0408">Iron</keyword>
<dbReference type="InterPro" id="IPR002401">
    <property type="entry name" value="Cyt_P450_E_grp-I"/>
</dbReference>
<keyword evidence="4" id="KW-0479">Metal-binding</keyword>
<dbReference type="GO" id="GO:0016705">
    <property type="term" value="F:oxidoreductase activity, acting on paired donors, with incorporation or reduction of molecular oxygen"/>
    <property type="evidence" value="ECO:0007669"/>
    <property type="project" value="InterPro"/>
</dbReference>
<dbReference type="Gene3D" id="1.10.630.10">
    <property type="entry name" value="Cytochrome P450"/>
    <property type="match status" value="1"/>
</dbReference>
<evidence type="ECO:0000256" key="2">
    <source>
        <dbReference type="ARBA" id="ARBA00010617"/>
    </source>
</evidence>
<evidence type="ECO:0000256" key="3">
    <source>
        <dbReference type="ARBA" id="ARBA00022617"/>
    </source>
</evidence>
<name>A0A4Y7KH00_PAPSO</name>
<gene>
    <name evidence="9" type="ORF">C5167_034496</name>
</gene>
<dbReference type="GO" id="GO:0033075">
    <property type="term" value="P:isoquinoline alkaloid biosynthetic process"/>
    <property type="evidence" value="ECO:0007669"/>
    <property type="project" value="UniProtKB-ARBA"/>
</dbReference>
<evidence type="ECO:0000256" key="6">
    <source>
        <dbReference type="ARBA" id="ARBA00023004"/>
    </source>
</evidence>
<sequence length="134" mass="15133">MNLLLQVLTNTTLSDNILILLPVFIFSLLGLLGQNLRGNKDGKYPPGPTRFPLIRNLHQITELPHISFKKLFDKYGPIMFLKLGSVPTLVVSSVSIVKEMFTAHDLVFSNRPMLYAAKKFSYEFVDITFAPYGD</sequence>
<dbReference type="Proteomes" id="UP000316621">
    <property type="component" value="Chromosome 7"/>
</dbReference>
<keyword evidence="5" id="KW-0560">Oxidoreductase</keyword>
<dbReference type="EMBL" id="CM010721">
    <property type="protein sequence ID" value="RZC71328.1"/>
    <property type="molecule type" value="Genomic_DNA"/>
</dbReference>
<keyword evidence="7" id="KW-0503">Monooxygenase</keyword>